<evidence type="ECO:0000313" key="2">
    <source>
        <dbReference type="EMBL" id="KAK8919399.1"/>
    </source>
</evidence>
<sequence length="55" mass="6039">MEARDASGLRGRTILLADGVYPPPKVVDEGPTQHNFHRRRASPQLAPVCSNEAKK</sequence>
<keyword evidence="3" id="KW-1185">Reference proteome</keyword>
<gene>
    <name evidence="2" type="ORF">KSP39_PZI021027</name>
</gene>
<evidence type="ECO:0000313" key="3">
    <source>
        <dbReference type="Proteomes" id="UP001418222"/>
    </source>
</evidence>
<evidence type="ECO:0000256" key="1">
    <source>
        <dbReference type="SAM" id="MobiDB-lite"/>
    </source>
</evidence>
<proteinExistence type="predicted"/>
<dbReference type="EMBL" id="JBBWWQ010000019">
    <property type="protein sequence ID" value="KAK8919399.1"/>
    <property type="molecule type" value="Genomic_DNA"/>
</dbReference>
<dbReference type="AlphaFoldDB" id="A0AAP0AZ38"/>
<organism evidence="2 3">
    <name type="scientific">Platanthera zijinensis</name>
    <dbReference type="NCBI Taxonomy" id="2320716"/>
    <lineage>
        <taxon>Eukaryota</taxon>
        <taxon>Viridiplantae</taxon>
        <taxon>Streptophyta</taxon>
        <taxon>Embryophyta</taxon>
        <taxon>Tracheophyta</taxon>
        <taxon>Spermatophyta</taxon>
        <taxon>Magnoliopsida</taxon>
        <taxon>Liliopsida</taxon>
        <taxon>Asparagales</taxon>
        <taxon>Orchidaceae</taxon>
        <taxon>Orchidoideae</taxon>
        <taxon>Orchideae</taxon>
        <taxon>Orchidinae</taxon>
        <taxon>Platanthera</taxon>
    </lineage>
</organism>
<feature type="region of interest" description="Disordered" evidence="1">
    <location>
        <begin position="25"/>
        <end position="55"/>
    </location>
</feature>
<name>A0AAP0AZ38_9ASPA</name>
<reference evidence="2 3" key="1">
    <citation type="journal article" date="2022" name="Nat. Plants">
        <title>Genomes of leafy and leafless Platanthera orchids illuminate the evolution of mycoheterotrophy.</title>
        <authorList>
            <person name="Li M.H."/>
            <person name="Liu K.W."/>
            <person name="Li Z."/>
            <person name="Lu H.C."/>
            <person name="Ye Q.L."/>
            <person name="Zhang D."/>
            <person name="Wang J.Y."/>
            <person name="Li Y.F."/>
            <person name="Zhong Z.M."/>
            <person name="Liu X."/>
            <person name="Yu X."/>
            <person name="Liu D.K."/>
            <person name="Tu X.D."/>
            <person name="Liu B."/>
            <person name="Hao Y."/>
            <person name="Liao X.Y."/>
            <person name="Jiang Y.T."/>
            <person name="Sun W.H."/>
            <person name="Chen J."/>
            <person name="Chen Y.Q."/>
            <person name="Ai Y."/>
            <person name="Zhai J.W."/>
            <person name="Wu S.S."/>
            <person name="Zhou Z."/>
            <person name="Hsiao Y.Y."/>
            <person name="Wu W.L."/>
            <person name="Chen Y.Y."/>
            <person name="Lin Y.F."/>
            <person name="Hsu J.L."/>
            <person name="Li C.Y."/>
            <person name="Wang Z.W."/>
            <person name="Zhao X."/>
            <person name="Zhong W.Y."/>
            <person name="Ma X.K."/>
            <person name="Ma L."/>
            <person name="Huang J."/>
            <person name="Chen G.Z."/>
            <person name="Huang M.Z."/>
            <person name="Huang L."/>
            <person name="Peng D.H."/>
            <person name="Luo Y.B."/>
            <person name="Zou S.Q."/>
            <person name="Chen S.P."/>
            <person name="Lan S."/>
            <person name="Tsai W.C."/>
            <person name="Van de Peer Y."/>
            <person name="Liu Z.J."/>
        </authorList>
    </citation>
    <scope>NUCLEOTIDE SEQUENCE [LARGE SCALE GENOMIC DNA]</scope>
    <source>
        <strain evidence="2">Lor287</strain>
    </source>
</reference>
<protein>
    <submittedName>
        <fullName evidence="2">Uncharacterized protein</fullName>
    </submittedName>
</protein>
<accession>A0AAP0AZ38</accession>
<comment type="caution">
    <text evidence="2">The sequence shown here is derived from an EMBL/GenBank/DDBJ whole genome shotgun (WGS) entry which is preliminary data.</text>
</comment>
<dbReference type="Proteomes" id="UP001418222">
    <property type="component" value="Unassembled WGS sequence"/>
</dbReference>